<evidence type="ECO:0000313" key="3">
    <source>
        <dbReference type="Proteomes" id="UP000541636"/>
    </source>
</evidence>
<dbReference type="RefSeq" id="WP_168609799.1">
    <property type="nucleotide sequence ID" value="NZ_JAAZQD010000005.1"/>
</dbReference>
<proteinExistence type="predicted"/>
<reference evidence="2 3" key="1">
    <citation type="journal article" date="2017" name="Int. J. Syst. Evol. Microbiol.">
        <title>Oleiagrimonas citrea sp. nov., a marine bacterium isolated from tidal flat sediment and emended description of the genus Oleiagrimonas Fang et al. 2015 and Oleiagrimonas soli.</title>
        <authorList>
            <person name="Yang S.H."/>
            <person name="Seo H.S."/>
            <person name="Seong C.N."/>
            <person name="Kwon K.K."/>
        </authorList>
    </citation>
    <scope>NUCLEOTIDE SEQUENCE [LARGE SCALE GENOMIC DNA]</scope>
    <source>
        <strain evidence="2 3">MEBiC09124</strain>
    </source>
</reference>
<evidence type="ECO:0000256" key="1">
    <source>
        <dbReference type="SAM" id="SignalP"/>
    </source>
</evidence>
<sequence>MKRTVLAIAVATLFGGSAYAQSADPHQGNNDRVSFEKDVSLNSDVTLRGRVQVDGTINVDSAAVSIVNNRQTNGANYVENQMVTNDSDVDGNAGRETSGNIGANVASGDNNQQDNAAALSAADASFTFGMADSEVFVDQQGSFNQTLNMATTNQAVIGNSAFRDASGNIGVNVTSGNNNQQKNAMAASVATSSFAQATVSSDQASGHNETINALYEDVYMTSVEVSLSGSGSGSYSGGGQGSADLGLSGAVDQIGDVYPDTWTGDAHPAGSQTGHIDLDTATQGGSDLNGDGGALAFGFTDDSSASGGLGFEESGDVALDNINLSGTVNYLQISYLPTTNTASLGGNAFRGASGNIGINVSAGTGNQQANSLAMAVAQPSTGNGGGGGGE</sequence>
<keyword evidence="1" id="KW-0732">Signal</keyword>
<dbReference type="AlphaFoldDB" id="A0A846ZRD2"/>
<dbReference type="EMBL" id="JAAZQD010000005">
    <property type="protein sequence ID" value="NKZ39973.1"/>
    <property type="molecule type" value="Genomic_DNA"/>
</dbReference>
<comment type="caution">
    <text evidence="2">The sequence shown here is derived from an EMBL/GenBank/DDBJ whole genome shotgun (WGS) entry which is preliminary data.</text>
</comment>
<protein>
    <submittedName>
        <fullName evidence="2">Adhesin</fullName>
    </submittedName>
</protein>
<name>A0A846ZRD2_9GAMM</name>
<dbReference type="Proteomes" id="UP000541636">
    <property type="component" value="Unassembled WGS sequence"/>
</dbReference>
<accession>A0A846ZRD2</accession>
<gene>
    <name evidence="2" type="ORF">HF690_13530</name>
</gene>
<feature type="chain" id="PRO_5032817058" evidence="1">
    <location>
        <begin position="23"/>
        <end position="390"/>
    </location>
</feature>
<evidence type="ECO:0000313" key="2">
    <source>
        <dbReference type="EMBL" id="NKZ39973.1"/>
    </source>
</evidence>
<feature type="signal peptide" evidence="1">
    <location>
        <begin position="1"/>
        <end position="22"/>
    </location>
</feature>
<keyword evidence="3" id="KW-1185">Reference proteome</keyword>
<organism evidence="2 3">
    <name type="scientific">Oleiagrimonas citrea</name>
    <dbReference type="NCBI Taxonomy" id="1665687"/>
    <lineage>
        <taxon>Bacteria</taxon>
        <taxon>Pseudomonadati</taxon>
        <taxon>Pseudomonadota</taxon>
        <taxon>Gammaproteobacteria</taxon>
        <taxon>Lysobacterales</taxon>
        <taxon>Rhodanobacteraceae</taxon>
        <taxon>Oleiagrimonas</taxon>
    </lineage>
</organism>